<comment type="caution">
    <text evidence="1">The sequence shown here is derived from an EMBL/GenBank/DDBJ whole genome shotgun (WGS) entry which is preliminary data.</text>
</comment>
<dbReference type="SUPFAM" id="SSF51161">
    <property type="entry name" value="Trimeric LpxA-like enzymes"/>
    <property type="match status" value="1"/>
</dbReference>
<dbReference type="Gene3D" id="2.160.10.10">
    <property type="entry name" value="Hexapeptide repeat proteins"/>
    <property type="match status" value="1"/>
</dbReference>
<dbReference type="PANTHER" id="PTHR13061:SF29">
    <property type="entry name" value="GAMMA CARBONIC ANHYDRASE-LIKE 1, MITOCHONDRIAL-RELATED"/>
    <property type="match status" value="1"/>
</dbReference>
<dbReference type="CDD" id="cd04645">
    <property type="entry name" value="LbH_gamma_CA_like"/>
    <property type="match status" value="1"/>
</dbReference>
<gene>
    <name evidence="1" type="ORF">HNQ41_000964</name>
</gene>
<name>A0A840QN98_9BACI</name>
<dbReference type="InterPro" id="IPR001451">
    <property type="entry name" value="Hexapep"/>
</dbReference>
<dbReference type="PANTHER" id="PTHR13061">
    <property type="entry name" value="DYNACTIN SUBUNIT P25"/>
    <property type="match status" value="1"/>
</dbReference>
<dbReference type="InterPro" id="IPR047324">
    <property type="entry name" value="LbH_gamma_CA-like"/>
</dbReference>
<organism evidence="1 2">
    <name type="scientific">Texcoconibacillus texcoconensis</name>
    <dbReference type="NCBI Taxonomy" id="1095777"/>
    <lineage>
        <taxon>Bacteria</taxon>
        <taxon>Bacillati</taxon>
        <taxon>Bacillota</taxon>
        <taxon>Bacilli</taxon>
        <taxon>Bacillales</taxon>
        <taxon>Bacillaceae</taxon>
        <taxon>Texcoconibacillus</taxon>
    </lineage>
</organism>
<dbReference type="Pfam" id="PF00132">
    <property type="entry name" value="Hexapep"/>
    <property type="match status" value="1"/>
</dbReference>
<dbReference type="InterPro" id="IPR011004">
    <property type="entry name" value="Trimer_LpxA-like_sf"/>
</dbReference>
<dbReference type="RefSeq" id="WP_184663272.1">
    <property type="nucleotide sequence ID" value="NZ_JACHHB010000003.1"/>
</dbReference>
<keyword evidence="2" id="KW-1185">Reference proteome</keyword>
<keyword evidence="1" id="KW-0808">Transferase</keyword>
<dbReference type="EMBL" id="JACHHB010000003">
    <property type="protein sequence ID" value="MBB5172820.1"/>
    <property type="molecule type" value="Genomic_DNA"/>
</dbReference>
<dbReference type="InterPro" id="IPR050484">
    <property type="entry name" value="Transf_Hexapept/Carb_Anhydrase"/>
</dbReference>
<evidence type="ECO:0000313" key="1">
    <source>
        <dbReference type="EMBL" id="MBB5172820.1"/>
    </source>
</evidence>
<protein>
    <submittedName>
        <fullName evidence="1">Carbonic anhydrase/acetyltransferase-like protein (Isoleucine patch superfamily)</fullName>
    </submittedName>
</protein>
<proteinExistence type="predicted"/>
<accession>A0A840QN98</accession>
<sequence>MANIYPYQNQWPAISEQSFVADHVVITGNVSIAEDANIWFNTVIRGDVSPTIIEKKVNIQDQCTLHQSPNLPLHLEEGVSVGHQCLLHSCTVKKNALIGMGSIVLDGAEIGEGALIGAGSLIPKGKKIPPKTLAFGRPAKVIRDLNEADLDEMKRIREQYVMRGKEYKETMKQQSHK</sequence>
<reference evidence="1 2" key="1">
    <citation type="submission" date="2020-08" db="EMBL/GenBank/DDBJ databases">
        <title>Genomic Encyclopedia of Type Strains, Phase IV (KMG-IV): sequencing the most valuable type-strain genomes for metagenomic binning, comparative biology and taxonomic classification.</title>
        <authorList>
            <person name="Goeker M."/>
        </authorList>
    </citation>
    <scope>NUCLEOTIDE SEQUENCE [LARGE SCALE GENOMIC DNA]</scope>
    <source>
        <strain evidence="1 2">DSM 24696</strain>
    </source>
</reference>
<evidence type="ECO:0000313" key="2">
    <source>
        <dbReference type="Proteomes" id="UP000551878"/>
    </source>
</evidence>
<dbReference type="Proteomes" id="UP000551878">
    <property type="component" value="Unassembled WGS sequence"/>
</dbReference>
<dbReference type="GO" id="GO:0016740">
    <property type="term" value="F:transferase activity"/>
    <property type="evidence" value="ECO:0007669"/>
    <property type="project" value="UniProtKB-KW"/>
</dbReference>
<dbReference type="AlphaFoldDB" id="A0A840QN98"/>